<feature type="non-terminal residue" evidence="1">
    <location>
        <position position="1"/>
    </location>
</feature>
<evidence type="ECO:0000313" key="1">
    <source>
        <dbReference type="EMBL" id="CAF4725381.1"/>
    </source>
</evidence>
<accession>A0A821K506</accession>
<dbReference type="Proteomes" id="UP000663873">
    <property type="component" value="Unassembled WGS sequence"/>
</dbReference>
<dbReference type="AlphaFoldDB" id="A0A821K506"/>
<keyword evidence="2" id="KW-1185">Reference proteome</keyword>
<organism evidence="1 2">
    <name type="scientific">Rotaria socialis</name>
    <dbReference type="NCBI Taxonomy" id="392032"/>
    <lineage>
        <taxon>Eukaryota</taxon>
        <taxon>Metazoa</taxon>
        <taxon>Spiralia</taxon>
        <taxon>Gnathifera</taxon>
        <taxon>Rotifera</taxon>
        <taxon>Eurotatoria</taxon>
        <taxon>Bdelloidea</taxon>
        <taxon>Philodinida</taxon>
        <taxon>Philodinidae</taxon>
        <taxon>Rotaria</taxon>
    </lineage>
</organism>
<protein>
    <submittedName>
        <fullName evidence="1">Uncharacterized protein</fullName>
    </submittedName>
</protein>
<sequence length="86" mass="9987">QILPDKILKGMNNVGIIWQYGDYLDNTQIKNSQTIQQNKSLDDDIRNENYPLLGRRIELMIVATQIMSLEEPLNRRRDLAAIIFEG</sequence>
<gene>
    <name evidence="1" type="ORF">UJA718_LOCUS37479</name>
</gene>
<reference evidence="1" key="1">
    <citation type="submission" date="2021-02" db="EMBL/GenBank/DDBJ databases">
        <authorList>
            <person name="Nowell W R."/>
        </authorList>
    </citation>
    <scope>NUCLEOTIDE SEQUENCE</scope>
</reference>
<proteinExistence type="predicted"/>
<evidence type="ECO:0000313" key="2">
    <source>
        <dbReference type="Proteomes" id="UP000663873"/>
    </source>
</evidence>
<dbReference type="EMBL" id="CAJOBP010037293">
    <property type="protein sequence ID" value="CAF4725381.1"/>
    <property type="molecule type" value="Genomic_DNA"/>
</dbReference>
<name>A0A821K506_9BILA</name>
<comment type="caution">
    <text evidence="1">The sequence shown here is derived from an EMBL/GenBank/DDBJ whole genome shotgun (WGS) entry which is preliminary data.</text>
</comment>